<evidence type="ECO:0000256" key="1">
    <source>
        <dbReference type="SAM" id="MobiDB-lite"/>
    </source>
</evidence>
<feature type="region of interest" description="Disordered" evidence="1">
    <location>
        <begin position="386"/>
        <end position="405"/>
    </location>
</feature>
<proteinExistence type="predicted"/>
<feature type="compositionally biased region" description="Basic and acidic residues" evidence="1">
    <location>
        <begin position="46"/>
        <end position="55"/>
    </location>
</feature>
<sequence length="442" mass="48665">MMDHLNDEVSQTELEEWLQTTDVFEQDFERSRSSQGATSSPAYRPKRSDFKRKSSFDDVRSDERMFGIDVQTALRAARQDGVELASSGDVHVSNINNYSASCSSSSSVKSKSQSSNSHQAVIDLTATEPAIIDLTTNTLCQPPTTCATASPTMLYDDQDRNDRLGSYKRARMSFDSSTNIEESHNMLSLADQTSSSFVATVGATGHNLMDRTKSCPTTRRSSVEFINNWQKLSHQDPRRTSLPESMAINKCQTLSHNQDPRRTSLSESMPPASSQDSSSPTSFFRSMDEQSSRFHRMIGSGSEAPHYGDATISCDSTTLSNRSNYDELQDAMSQTQQSRRMILGALSGSTRRDSNNDIASSAHHVPATAVQLPEFGIQCGLIGMAGPPPHPHSLPPSSTATRTTDEVAAAEAEAKRNLESIAREQMILEKRLAEIRSMMNEH</sequence>
<feature type="region of interest" description="Disordered" evidence="1">
    <location>
        <begin position="28"/>
        <end position="55"/>
    </location>
</feature>
<gene>
    <name evidence="2" type="ORF">QTG54_010609</name>
</gene>
<dbReference type="EMBL" id="JATAAI010000020">
    <property type="protein sequence ID" value="KAK1738579.1"/>
    <property type="molecule type" value="Genomic_DNA"/>
</dbReference>
<evidence type="ECO:0000313" key="2">
    <source>
        <dbReference type="EMBL" id="KAK1738579.1"/>
    </source>
</evidence>
<reference evidence="2" key="1">
    <citation type="submission" date="2023-06" db="EMBL/GenBank/DDBJ databases">
        <title>Survivors Of The Sea: Transcriptome response of Skeletonema marinoi to long-term dormancy.</title>
        <authorList>
            <person name="Pinder M.I.M."/>
            <person name="Kourtchenko O."/>
            <person name="Robertson E.K."/>
            <person name="Larsson T."/>
            <person name="Maumus F."/>
            <person name="Osuna-Cruz C.M."/>
            <person name="Vancaester E."/>
            <person name="Stenow R."/>
            <person name="Vandepoele K."/>
            <person name="Ploug H."/>
            <person name="Bruchert V."/>
            <person name="Godhe A."/>
            <person name="Topel M."/>
        </authorList>
    </citation>
    <scope>NUCLEOTIDE SEQUENCE</scope>
    <source>
        <strain evidence="2">R05AC</strain>
    </source>
</reference>
<accession>A0AAD8Y2R9</accession>
<evidence type="ECO:0000313" key="3">
    <source>
        <dbReference type="Proteomes" id="UP001224775"/>
    </source>
</evidence>
<name>A0AAD8Y2R9_9STRA</name>
<feature type="compositionally biased region" description="Low complexity" evidence="1">
    <location>
        <begin position="395"/>
        <end position="405"/>
    </location>
</feature>
<organism evidence="2 3">
    <name type="scientific">Skeletonema marinoi</name>
    <dbReference type="NCBI Taxonomy" id="267567"/>
    <lineage>
        <taxon>Eukaryota</taxon>
        <taxon>Sar</taxon>
        <taxon>Stramenopiles</taxon>
        <taxon>Ochrophyta</taxon>
        <taxon>Bacillariophyta</taxon>
        <taxon>Coscinodiscophyceae</taxon>
        <taxon>Thalassiosirophycidae</taxon>
        <taxon>Thalassiosirales</taxon>
        <taxon>Skeletonemataceae</taxon>
        <taxon>Skeletonema</taxon>
        <taxon>Skeletonema marinoi-dohrnii complex</taxon>
    </lineage>
</organism>
<dbReference type="AlphaFoldDB" id="A0AAD8Y2R9"/>
<feature type="compositionally biased region" description="Low complexity" evidence="1">
    <location>
        <begin position="266"/>
        <end position="285"/>
    </location>
</feature>
<keyword evidence="3" id="KW-1185">Reference proteome</keyword>
<comment type="caution">
    <text evidence="2">The sequence shown here is derived from an EMBL/GenBank/DDBJ whole genome shotgun (WGS) entry which is preliminary data.</text>
</comment>
<protein>
    <submittedName>
        <fullName evidence="2">Uncharacterized protein</fullName>
    </submittedName>
</protein>
<dbReference type="Proteomes" id="UP001224775">
    <property type="component" value="Unassembled WGS sequence"/>
</dbReference>
<feature type="region of interest" description="Disordered" evidence="1">
    <location>
        <begin position="251"/>
        <end position="309"/>
    </location>
</feature>